<dbReference type="Gene3D" id="3.40.30.120">
    <property type="match status" value="1"/>
</dbReference>
<evidence type="ECO:0000256" key="1">
    <source>
        <dbReference type="ARBA" id="ARBA00001974"/>
    </source>
</evidence>
<comment type="cofactor">
    <cofactor evidence="1">
        <name>FAD</name>
        <dbReference type="ChEBI" id="CHEBI:57692"/>
    </cofactor>
</comment>
<organism evidence="6 7">
    <name type="scientific">Fusarium anthophilum</name>
    <dbReference type="NCBI Taxonomy" id="48485"/>
    <lineage>
        <taxon>Eukaryota</taxon>
        <taxon>Fungi</taxon>
        <taxon>Dikarya</taxon>
        <taxon>Ascomycota</taxon>
        <taxon>Pezizomycotina</taxon>
        <taxon>Sordariomycetes</taxon>
        <taxon>Hypocreomycetidae</taxon>
        <taxon>Hypocreales</taxon>
        <taxon>Nectriaceae</taxon>
        <taxon>Fusarium</taxon>
        <taxon>Fusarium fujikuroi species complex</taxon>
    </lineage>
</organism>
<keyword evidence="4" id="KW-0560">Oxidoreductase</keyword>
<dbReference type="GO" id="GO:0016709">
    <property type="term" value="F:oxidoreductase activity, acting on paired donors, with incorporation or reduction of molecular oxygen, NAD(P)H as one donor, and incorporation of one atom of oxygen"/>
    <property type="evidence" value="ECO:0007669"/>
    <property type="project" value="UniProtKB-ARBA"/>
</dbReference>
<dbReference type="Gene3D" id="3.50.50.60">
    <property type="entry name" value="FAD/NAD(P)-binding domain"/>
    <property type="match status" value="1"/>
</dbReference>
<evidence type="ECO:0000256" key="4">
    <source>
        <dbReference type="ARBA" id="ARBA00023002"/>
    </source>
</evidence>
<evidence type="ECO:0000259" key="5">
    <source>
        <dbReference type="Pfam" id="PF01494"/>
    </source>
</evidence>
<evidence type="ECO:0000313" key="6">
    <source>
        <dbReference type="EMBL" id="KAF5246490.1"/>
    </source>
</evidence>
<reference evidence="6 7" key="1">
    <citation type="journal article" date="2020" name="BMC Genomics">
        <title>Correction to: Identification and distribution of gene clusters required for synthesis of sphingolipid metabolism inhibitors in diverse species of the filamentous fungus Fusarium.</title>
        <authorList>
            <person name="Kim H.S."/>
            <person name="Lohmar J.M."/>
            <person name="Busman M."/>
            <person name="Brown D.W."/>
            <person name="Naumann T.A."/>
            <person name="Divon H.H."/>
            <person name="Lysoe E."/>
            <person name="Uhlig S."/>
            <person name="Proctor R.H."/>
        </authorList>
    </citation>
    <scope>NUCLEOTIDE SEQUENCE [LARGE SCALE GENOMIC DNA]</scope>
    <source>
        <strain evidence="6 7">NRRL 25214</strain>
    </source>
</reference>
<keyword evidence="2" id="KW-0285">Flavoprotein</keyword>
<protein>
    <recommendedName>
        <fullName evidence="5">FAD-binding domain-containing protein</fullName>
    </recommendedName>
</protein>
<dbReference type="EMBL" id="JABEVY010000151">
    <property type="protein sequence ID" value="KAF5246490.1"/>
    <property type="molecule type" value="Genomic_DNA"/>
</dbReference>
<dbReference type="Gene3D" id="3.30.9.10">
    <property type="entry name" value="D-Amino Acid Oxidase, subunit A, domain 2"/>
    <property type="match status" value="1"/>
</dbReference>
<dbReference type="Proteomes" id="UP000573603">
    <property type="component" value="Unassembled WGS sequence"/>
</dbReference>
<dbReference type="PANTHER" id="PTHR43004">
    <property type="entry name" value="TRK SYSTEM POTASSIUM UPTAKE PROTEIN"/>
    <property type="match status" value="1"/>
</dbReference>
<dbReference type="Pfam" id="PF21274">
    <property type="entry name" value="Rng_hyd_C"/>
    <property type="match status" value="1"/>
</dbReference>
<dbReference type="InterPro" id="IPR050641">
    <property type="entry name" value="RIFMO-like"/>
</dbReference>
<dbReference type="AlphaFoldDB" id="A0A8H4ZI68"/>
<sequence length="580" mass="63998">MPSDNVYPSSNGPSQVDDTIPIAQGQRTLFEFGSFDHSKIPLEPEEWPVIIIGSSMVGMTLGVLLGYHGIKSVSFDRHPSTAIHPRAALFLLRSVEIFRQLGLEDELRSESASNFDLDAGMIIVEKLVGGKVLASMQESDPAEVAKASPSRRLWLTQNMFEPLLRKRAKEFGAAQEFSETVVHYEELSDGVLVVVQNVQSKSYRKVKTKYLVSCDGNRSATRRKEGIEWQGPGVLGESISINFKADLTPYLGTRAKHGVTYISNPAIDAGFRLESGGKAGFMIVTRAGDKKSFSPDSVSERDAKRYFKEASGIEDDIDIKVDSISYWSVAAFNAERFMSANGRVFIAGDAAHVMPPTGGMGGNTGIQDVHNLAWKLAYVLREKASAALLRTYDAERRPVAGLLMRQAYSRLQKRVFRTVPDEPELPDIVCEIGYRYPSAAAAHIQNPNGDQYEDPHAPLVLPGSRLPHVLLSRDGSQISTLDLIKTNFVLLTTGQSSPWIEAAKGMTLEIDSYSINTDTGTVRDSEGTFSHICRISEGEAILVRPDGFIAWRGEWRKDGHRDELQKALERTLYLSGSKQL</sequence>
<comment type="caution">
    <text evidence="6">The sequence shown here is derived from an EMBL/GenBank/DDBJ whole genome shotgun (WGS) entry which is preliminary data.</text>
</comment>
<evidence type="ECO:0000256" key="2">
    <source>
        <dbReference type="ARBA" id="ARBA00022630"/>
    </source>
</evidence>
<evidence type="ECO:0000313" key="7">
    <source>
        <dbReference type="Proteomes" id="UP000573603"/>
    </source>
</evidence>
<name>A0A8H4ZI68_9HYPO</name>
<evidence type="ECO:0000256" key="3">
    <source>
        <dbReference type="ARBA" id="ARBA00022827"/>
    </source>
</evidence>
<gene>
    <name evidence="6" type="ORF">FANTH_6862</name>
</gene>
<dbReference type="GO" id="GO:0071949">
    <property type="term" value="F:FAD binding"/>
    <property type="evidence" value="ECO:0007669"/>
    <property type="project" value="InterPro"/>
</dbReference>
<keyword evidence="3" id="KW-0274">FAD</keyword>
<dbReference type="PANTHER" id="PTHR43004:SF19">
    <property type="entry name" value="BINDING MONOOXYGENASE, PUTATIVE (JCVI)-RELATED"/>
    <property type="match status" value="1"/>
</dbReference>
<dbReference type="SUPFAM" id="SSF51905">
    <property type="entry name" value="FAD/NAD(P)-binding domain"/>
    <property type="match status" value="1"/>
</dbReference>
<keyword evidence="7" id="KW-1185">Reference proteome</keyword>
<dbReference type="Pfam" id="PF01494">
    <property type="entry name" value="FAD_binding_3"/>
    <property type="match status" value="1"/>
</dbReference>
<dbReference type="InterPro" id="IPR002938">
    <property type="entry name" value="FAD-bd"/>
</dbReference>
<accession>A0A8H4ZI68</accession>
<feature type="domain" description="FAD-binding" evidence="5">
    <location>
        <begin position="47"/>
        <end position="406"/>
    </location>
</feature>
<dbReference type="PRINTS" id="PR00420">
    <property type="entry name" value="RNGMNOXGNASE"/>
</dbReference>
<proteinExistence type="predicted"/>
<dbReference type="InterPro" id="IPR036188">
    <property type="entry name" value="FAD/NAD-bd_sf"/>
</dbReference>